<name>A0ABU4NAF3_9ACTN</name>
<gene>
    <name evidence="1" type="ORF">PV662_01425</name>
</gene>
<comment type="caution">
    <text evidence="1">The sequence shown here is derived from an EMBL/GenBank/DDBJ whole genome shotgun (WGS) entry which is preliminary data.</text>
</comment>
<reference evidence="1 2" key="1">
    <citation type="journal article" date="2023" name="Microb. Genom.">
        <title>Mesoterricola silvestris gen. nov., sp. nov., Mesoterricola sediminis sp. nov., Geothrix oryzae sp. nov., Geothrix edaphica sp. nov., Geothrix rubra sp. nov., and Geothrix limicola sp. nov., six novel members of Acidobacteriota isolated from soils.</title>
        <authorList>
            <person name="Weisberg A.J."/>
            <person name="Pearce E."/>
            <person name="Kramer C.G."/>
            <person name="Chang J.H."/>
            <person name="Clarke C.R."/>
        </authorList>
    </citation>
    <scope>NUCLEOTIDE SEQUENCE [LARGE SCALE GENOMIC DNA]</scope>
    <source>
        <strain evidence="1 2">ID09-01A</strain>
    </source>
</reference>
<dbReference type="EMBL" id="JARAYU010000001">
    <property type="protein sequence ID" value="MDX3698435.1"/>
    <property type="molecule type" value="Genomic_DNA"/>
</dbReference>
<keyword evidence="2" id="KW-1185">Reference proteome</keyword>
<evidence type="ECO:0008006" key="3">
    <source>
        <dbReference type="Google" id="ProtNLM"/>
    </source>
</evidence>
<proteinExistence type="predicted"/>
<evidence type="ECO:0000313" key="2">
    <source>
        <dbReference type="Proteomes" id="UP001271274"/>
    </source>
</evidence>
<evidence type="ECO:0000313" key="1">
    <source>
        <dbReference type="EMBL" id="MDX3698435.1"/>
    </source>
</evidence>
<accession>A0ABU4NAF3</accession>
<organism evidence="1 2">
    <name type="scientific">Streptomyces europaeiscabiei</name>
    <dbReference type="NCBI Taxonomy" id="146819"/>
    <lineage>
        <taxon>Bacteria</taxon>
        <taxon>Bacillati</taxon>
        <taxon>Actinomycetota</taxon>
        <taxon>Actinomycetes</taxon>
        <taxon>Kitasatosporales</taxon>
        <taxon>Streptomycetaceae</taxon>
        <taxon>Streptomyces</taxon>
    </lineage>
</organism>
<dbReference type="RefSeq" id="WP_319061400.1">
    <property type="nucleotide sequence ID" value="NZ_JARAYT010000001.1"/>
</dbReference>
<dbReference type="Proteomes" id="UP001271274">
    <property type="component" value="Unassembled WGS sequence"/>
</dbReference>
<sequence length="63" mass="7096">MAKSLHPRALEAVAEILRGSADEEVSRPLWSFLPEEAPIVLSERRRRNILQGDPEPIGDPEYS</sequence>
<protein>
    <recommendedName>
        <fullName evidence="3">Transposase</fullName>
    </recommendedName>
</protein>